<gene>
    <name evidence="2" type="ORF">OCK74_27570</name>
</gene>
<evidence type="ECO:0000256" key="1">
    <source>
        <dbReference type="ARBA" id="ARBA00023125"/>
    </source>
</evidence>
<dbReference type="AlphaFoldDB" id="A0A9X2Y1A3"/>
<evidence type="ECO:0000313" key="3">
    <source>
        <dbReference type="Proteomes" id="UP001155483"/>
    </source>
</evidence>
<name>A0A9X2Y1A3_9BACT</name>
<accession>A0A9X2Y1A3</accession>
<dbReference type="GO" id="GO:0003677">
    <property type="term" value="F:DNA binding"/>
    <property type="evidence" value="ECO:0007669"/>
    <property type="project" value="UniProtKB-KW"/>
</dbReference>
<dbReference type="InterPro" id="IPR010998">
    <property type="entry name" value="Integrase_recombinase_N"/>
</dbReference>
<dbReference type="EMBL" id="JAOTIF010000056">
    <property type="protein sequence ID" value="MCU7552910.1"/>
    <property type="molecule type" value="Genomic_DNA"/>
</dbReference>
<dbReference type="Gene3D" id="1.10.150.130">
    <property type="match status" value="1"/>
</dbReference>
<dbReference type="RefSeq" id="WP_279300344.1">
    <property type="nucleotide sequence ID" value="NZ_JAOTIF010000056.1"/>
</dbReference>
<evidence type="ECO:0000313" key="2">
    <source>
        <dbReference type="EMBL" id="MCU7552910.1"/>
    </source>
</evidence>
<sequence length="171" mass="19708">MITLTITPLHIRGQEAMGIPSPLDQELEYAIRKIKGIKWSGAHHQWYLPLNKEQYLILKETLRDKAQLDSSILRQYLEQKKSVQPLLKTEKISKQRAELLLQFPLNKDNLQAFTQYQELLQLKGYSPQTQKTYCDEFHPLLRLLGKGKVSEMTKEGEGVIAPHASILLSMP</sequence>
<keyword evidence="3" id="KW-1185">Reference proteome</keyword>
<reference evidence="2" key="2">
    <citation type="submission" date="2023-04" db="EMBL/GenBank/DDBJ databases">
        <title>Paracnuella aquatica gen. nov., sp. nov., a member of the family Chitinophagaceae isolated from a hot spring.</title>
        <authorList>
            <person name="Wang C."/>
        </authorList>
    </citation>
    <scope>NUCLEOTIDE SEQUENCE</scope>
    <source>
        <strain evidence="2">LB-8</strain>
    </source>
</reference>
<dbReference type="Proteomes" id="UP001155483">
    <property type="component" value="Unassembled WGS sequence"/>
</dbReference>
<protein>
    <recommendedName>
        <fullName evidence="4">Integrase SAM-like N-terminal domain-containing protein</fullName>
    </recommendedName>
</protein>
<keyword evidence="1" id="KW-0238">DNA-binding</keyword>
<comment type="caution">
    <text evidence="2">The sequence shown here is derived from an EMBL/GenBank/DDBJ whole genome shotgun (WGS) entry which is preliminary data.</text>
</comment>
<reference evidence="2" key="1">
    <citation type="submission" date="2022-09" db="EMBL/GenBank/DDBJ databases">
        <authorList>
            <person name="Yuan C."/>
            <person name="Ke Z."/>
        </authorList>
    </citation>
    <scope>NUCLEOTIDE SEQUENCE</scope>
    <source>
        <strain evidence="2">LB-8</strain>
    </source>
</reference>
<organism evidence="2 3">
    <name type="scientific">Paraflavisolibacter caeni</name>
    <dbReference type="NCBI Taxonomy" id="2982496"/>
    <lineage>
        <taxon>Bacteria</taxon>
        <taxon>Pseudomonadati</taxon>
        <taxon>Bacteroidota</taxon>
        <taxon>Chitinophagia</taxon>
        <taxon>Chitinophagales</taxon>
        <taxon>Chitinophagaceae</taxon>
        <taxon>Paraflavisolibacter</taxon>
    </lineage>
</organism>
<proteinExistence type="predicted"/>
<evidence type="ECO:0008006" key="4">
    <source>
        <dbReference type="Google" id="ProtNLM"/>
    </source>
</evidence>